<reference evidence="2 3" key="1">
    <citation type="journal article" date="2019" name="Appl. Microbiol. Biotechnol.">
        <title>Genome sequence of Isaria javanica and comparative genome analysis insights into family S53 peptidase evolution in fungal entomopathogens.</title>
        <authorList>
            <person name="Lin R."/>
            <person name="Zhang X."/>
            <person name="Xin B."/>
            <person name="Zou M."/>
            <person name="Gao Y."/>
            <person name="Qin F."/>
            <person name="Hu Q."/>
            <person name="Xie B."/>
            <person name="Cheng X."/>
        </authorList>
    </citation>
    <scope>NUCLEOTIDE SEQUENCE [LARGE SCALE GENOMIC DNA]</scope>
    <source>
        <strain evidence="2 3">IJ1G</strain>
    </source>
</reference>
<dbReference type="Proteomes" id="UP000315783">
    <property type="component" value="Unassembled WGS sequence"/>
</dbReference>
<dbReference type="AlphaFoldDB" id="A0A545WEC9"/>
<evidence type="ECO:0000313" key="3">
    <source>
        <dbReference type="Proteomes" id="UP000315783"/>
    </source>
</evidence>
<dbReference type="InterPro" id="IPR019734">
    <property type="entry name" value="TPR_rpt"/>
</dbReference>
<dbReference type="STRING" id="43265.A0A545WEC9"/>
<dbReference type="SUPFAM" id="SSF48452">
    <property type="entry name" value="TPR-like"/>
    <property type="match status" value="2"/>
</dbReference>
<evidence type="ECO:0000313" key="2">
    <source>
        <dbReference type="EMBL" id="TQW01187.1"/>
    </source>
</evidence>
<accession>A0A545WEC9</accession>
<dbReference type="InterPro" id="IPR011990">
    <property type="entry name" value="TPR-like_helical_dom_sf"/>
</dbReference>
<feature type="compositionally biased region" description="Polar residues" evidence="1">
    <location>
        <begin position="179"/>
        <end position="191"/>
    </location>
</feature>
<organism evidence="2 3">
    <name type="scientific">Cordyceps javanica</name>
    <dbReference type="NCBI Taxonomy" id="43265"/>
    <lineage>
        <taxon>Eukaryota</taxon>
        <taxon>Fungi</taxon>
        <taxon>Dikarya</taxon>
        <taxon>Ascomycota</taxon>
        <taxon>Pezizomycotina</taxon>
        <taxon>Sordariomycetes</taxon>
        <taxon>Hypocreomycetidae</taxon>
        <taxon>Hypocreales</taxon>
        <taxon>Cordycipitaceae</taxon>
        <taxon>Cordyceps</taxon>
    </lineage>
</organism>
<feature type="compositionally biased region" description="Polar residues" evidence="1">
    <location>
        <begin position="627"/>
        <end position="639"/>
    </location>
</feature>
<feature type="region of interest" description="Disordered" evidence="1">
    <location>
        <begin position="157"/>
        <end position="219"/>
    </location>
</feature>
<sequence>MSFGYSVGDLIAGANLTYKLIRIMADTKGASEEYLQAISEVSAMQQAFLQVGQIRAHKLLPPATVNATSHIVLSSVDTITAFLEKSRNYHAVLENRHAAGLQTSWYKVGWTLYKSQELIELRDALRSRLVSVQTLLSSASYAAPLPSSIAPYRVVDEDSASAPTSPPAPALASDDGSERGSTPNTNPSSSLDGDGDWPKGTEPTARNKQQKATEAQDDRHKVADALTNEQNYEGAEAIYRQMLVMQRQRTGPTKVWSLQVESKLGEVLLKQEKYDEAEAIFKAASTIGEDLLGRAHPDTIASIHGQAEALCGQEEYEEAEMKYREALKSKLKTFGKKHPTTLATICRVAETLYQQEKYEEAESLHRENLTAQTLVLGAEHEDTMKTMRNLSDALYQQEKYADAEDVDRELVGLCESTKGKNDAATLLAMRELAAGLRKQAKYEDAERTLLTAVARTRAVLGSAADRNGDMLETMGELAEAIYKQGEHRHEEAESLYRQALEARKQHFGEDDEDTLASMQRLGRLLYDEGRFAEAEPLFGETLRRRKRLVDHNDDGGDDDDDDDDDNRLLLQSMEDHSDVLDRLRAAKSPALEVAGNDRKAIMSAEHEANDTADIIQVAASRAEWQDSDTNSTDTESLSGDTAGARV</sequence>
<dbReference type="SMART" id="SM00028">
    <property type="entry name" value="TPR"/>
    <property type="match status" value="6"/>
</dbReference>
<gene>
    <name evidence="2" type="ORF">IF1G_01118</name>
</gene>
<protein>
    <submittedName>
        <fullName evidence="2">Tetratricopeptide repeat domain-containing protein</fullName>
    </submittedName>
</protein>
<proteinExistence type="predicted"/>
<feature type="compositionally biased region" description="Polar residues" evidence="1">
    <location>
        <begin position="204"/>
        <end position="213"/>
    </location>
</feature>
<dbReference type="PANTHER" id="PTHR46082">
    <property type="entry name" value="ATP/GTP-BINDING PROTEIN-RELATED"/>
    <property type="match status" value="1"/>
</dbReference>
<evidence type="ECO:0000256" key="1">
    <source>
        <dbReference type="SAM" id="MobiDB-lite"/>
    </source>
</evidence>
<dbReference type="PANTHER" id="PTHR46082:SF6">
    <property type="entry name" value="AAA+ ATPASE DOMAIN-CONTAINING PROTEIN-RELATED"/>
    <property type="match status" value="1"/>
</dbReference>
<feature type="region of interest" description="Disordered" evidence="1">
    <location>
        <begin position="619"/>
        <end position="646"/>
    </location>
</feature>
<comment type="caution">
    <text evidence="2">The sequence shown here is derived from an EMBL/GenBank/DDBJ whole genome shotgun (WGS) entry which is preliminary data.</text>
</comment>
<dbReference type="EMBL" id="SPUK01000001">
    <property type="protein sequence ID" value="TQW01187.1"/>
    <property type="molecule type" value="Genomic_DNA"/>
</dbReference>
<dbReference type="InterPro" id="IPR053137">
    <property type="entry name" value="NLR-like"/>
</dbReference>
<keyword evidence="3" id="KW-1185">Reference proteome</keyword>
<name>A0A545WEC9_9HYPO</name>
<dbReference type="Pfam" id="PF13424">
    <property type="entry name" value="TPR_12"/>
    <property type="match status" value="3"/>
</dbReference>
<dbReference type="Gene3D" id="1.25.40.10">
    <property type="entry name" value="Tetratricopeptide repeat domain"/>
    <property type="match status" value="2"/>
</dbReference>
<dbReference type="OrthoDB" id="5153294at2759"/>